<feature type="compositionally biased region" description="Polar residues" evidence="9">
    <location>
        <begin position="189"/>
        <end position="219"/>
    </location>
</feature>
<evidence type="ECO:0000256" key="3">
    <source>
        <dbReference type="ARBA" id="ARBA00022679"/>
    </source>
</evidence>
<dbReference type="PANTHER" id="PTHR11685">
    <property type="entry name" value="RBR FAMILY RING FINGER AND IBR DOMAIN-CONTAINING"/>
    <property type="match status" value="1"/>
</dbReference>
<dbReference type="GO" id="GO:0008270">
    <property type="term" value="F:zinc ion binding"/>
    <property type="evidence" value="ECO:0007669"/>
    <property type="project" value="UniProtKB-KW"/>
</dbReference>
<feature type="region of interest" description="Disordered" evidence="9">
    <location>
        <begin position="187"/>
        <end position="219"/>
    </location>
</feature>
<name>A0A0C2W8F4_SERVB</name>
<comment type="catalytic activity">
    <reaction evidence="1">
        <text>[E2 ubiquitin-conjugating enzyme]-S-ubiquitinyl-L-cysteine + [acceptor protein]-L-lysine = [E2 ubiquitin-conjugating enzyme]-L-cysteine + [acceptor protein]-N(6)-ubiquitinyl-L-lysine.</text>
        <dbReference type="EC" id="2.3.2.31"/>
    </reaction>
</comment>
<evidence type="ECO:0000256" key="6">
    <source>
        <dbReference type="ARBA" id="ARBA00022771"/>
    </source>
</evidence>
<dbReference type="Pfam" id="PF01485">
    <property type="entry name" value="IBR"/>
    <property type="match status" value="2"/>
</dbReference>
<sequence length="513" mass="58524">MAAFDTFRSAPGTACRVDPPYDAAEAERIDRRRKVKQQGLMTERSCDQRVRRSLTEPRINNGYDLTFSSKSIPSASFQSIMDIHDDETHELILQVEIEEARARWEKAGGKAPVTSRITDEQMAIKVYLHELLESLQVLRDNRFAHSMDKAVGSDADLLSLYQDLDQLEISDRAMALKLSEHGSVRGSDVQRTVRSSLTSYPSKSTTHTSTAAGSLRSPANSRRGLVQDRCVICMEVIGSKTHLRVPCSHFYDEKCFVALIQSASKDESIFPPRCCQQAIPQDSFLDFLTMDVRREFEKAVAEFSVKPRDRIYCSNATCSEFLVAQVKSEMPQSLRCPECTKRTCSLCRKAAHPHVRTCEVEDSDSKLDSLVEANNWKRCPECYWVIELAHGCYHITCRCKAQFCYLCTAQWKSCKCPQWEERNLLAEAERRVDAELMEGAVNTGRAPAPAAERRDRVHAMTNQLRENHVCRHNWYVKQGAANCENCYNYLNRYLLSCRNCYIDVCVRCARNRM</sequence>
<dbReference type="InterPro" id="IPR031127">
    <property type="entry name" value="E3_UB_ligase_RBR"/>
</dbReference>
<evidence type="ECO:0000256" key="7">
    <source>
        <dbReference type="ARBA" id="ARBA00022786"/>
    </source>
</evidence>
<proteinExistence type="predicted"/>
<evidence type="ECO:0000256" key="2">
    <source>
        <dbReference type="ARBA" id="ARBA00012251"/>
    </source>
</evidence>
<evidence type="ECO:0000259" key="10">
    <source>
        <dbReference type="PROSITE" id="PS51873"/>
    </source>
</evidence>
<dbReference type="OrthoDB" id="9977870at2759"/>
<dbReference type="EC" id="2.3.2.31" evidence="2"/>
<organism evidence="11 12">
    <name type="scientific">Serendipita vermifera MAFF 305830</name>
    <dbReference type="NCBI Taxonomy" id="933852"/>
    <lineage>
        <taxon>Eukaryota</taxon>
        <taxon>Fungi</taxon>
        <taxon>Dikarya</taxon>
        <taxon>Basidiomycota</taxon>
        <taxon>Agaricomycotina</taxon>
        <taxon>Agaricomycetes</taxon>
        <taxon>Sebacinales</taxon>
        <taxon>Serendipitaceae</taxon>
        <taxon>Serendipita</taxon>
    </lineage>
</organism>
<keyword evidence="3" id="KW-0808">Transferase</keyword>
<dbReference type="InterPro" id="IPR002867">
    <property type="entry name" value="IBR_dom"/>
</dbReference>
<dbReference type="GO" id="GO:0061630">
    <property type="term" value="F:ubiquitin protein ligase activity"/>
    <property type="evidence" value="ECO:0007669"/>
    <property type="project" value="UniProtKB-EC"/>
</dbReference>
<accession>A0A0C2W8F4</accession>
<dbReference type="SUPFAM" id="SSF57850">
    <property type="entry name" value="RING/U-box"/>
    <property type="match status" value="2"/>
</dbReference>
<keyword evidence="7" id="KW-0833">Ubl conjugation pathway</keyword>
<evidence type="ECO:0000256" key="5">
    <source>
        <dbReference type="ARBA" id="ARBA00022737"/>
    </source>
</evidence>
<dbReference type="EMBL" id="KN824349">
    <property type="protein sequence ID" value="KIM22698.1"/>
    <property type="molecule type" value="Genomic_DNA"/>
</dbReference>
<keyword evidence="4" id="KW-0479">Metal-binding</keyword>
<evidence type="ECO:0000256" key="9">
    <source>
        <dbReference type="SAM" id="MobiDB-lite"/>
    </source>
</evidence>
<evidence type="ECO:0000313" key="11">
    <source>
        <dbReference type="EMBL" id="KIM22698.1"/>
    </source>
</evidence>
<evidence type="ECO:0000256" key="4">
    <source>
        <dbReference type="ARBA" id="ARBA00022723"/>
    </source>
</evidence>
<dbReference type="Gene3D" id="1.20.120.1750">
    <property type="match status" value="1"/>
</dbReference>
<dbReference type="CDD" id="cd20335">
    <property type="entry name" value="BRcat_RBR"/>
    <property type="match status" value="1"/>
</dbReference>
<reference evidence="12" key="2">
    <citation type="submission" date="2015-01" db="EMBL/GenBank/DDBJ databases">
        <title>Evolutionary Origins and Diversification of the Mycorrhizal Mutualists.</title>
        <authorList>
            <consortium name="DOE Joint Genome Institute"/>
            <consortium name="Mycorrhizal Genomics Consortium"/>
            <person name="Kohler A."/>
            <person name="Kuo A."/>
            <person name="Nagy L.G."/>
            <person name="Floudas D."/>
            <person name="Copeland A."/>
            <person name="Barry K.W."/>
            <person name="Cichocki N."/>
            <person name="Veneault-Fourrey C."/>
            <person name="LaButti K."/>
            <person name="Lindquist E.A."/>
            <person name="Lipzen A."/>
            <person name="Lundell T."/>
            <person name="Morin E."/>
            <person name="Murat C."/>
            <person name="Riley R."/>
            <person name="Ohm R."/>
            <person name="Sun H."/>
            <person name="Tunlid A."/>
            <person name="Henrissat B."/>
            <person name="Grigoriev I.V."/>
            <person name="Hibbett D.S."/>
            <person name="Martin F."/>
        </authorList>
    </citation>
    <scope>NUCLEOTIDE SEQUENCE [LARGE SCALE GENOMIC DNA]</scope>
    <source>
        <strain evidence="12">MAFF 305830</strain>
    </source>
</reference>
<keyword evidence="8" id="KW-0862">Zinc</keyword>
<dbReference type="CDD" id="cd22584">
    <property type="entry name" value="Rcat_RBR_unk"/>
    <property type="match status" value="1"/>
</dbReference>
<evidence type="ECO:0000256" key="1">
    <source>
        <dbReference type="ARBA" id="ARBA00001798"/>
    </source>
</evidence>
<keyword evidence="6" id="KW-0863">Zinc-finger</keyword>
<dbReference type="Proteomes" id="UP000054097">
    <property type="component" value="Unassembled WGS sequence"/>
</dbReference>
<dbReference type="STRING" id="933852.A0A0C2W8F4"/>
<dbReference type="AlphaFoldDB" id="A0A0C2W8F4"/>
<dbReference type="HOGENOM" id="CLU_022048_7_7_1"/>
<keyword evidence="5" id="KW-0677">Repeat</keyword>
<dbReference type="GO" id="GO:0016567">
    <property type="term" value="P:protein ubiquitination"/>
    <property type="evidence" value="ECO:0007669"/>
    <property type="project" value="InterPro"/>
</dbReference>
<gene>
    <name evidence="11" type="ORF">M408DRAFT_11888</name>
</gene>
<dbReference type="PROSITE" id="PS51873">
    <property type="entry name" value="TRIAD"/>
    <property type="match status" value="1"/>
</dbReference>
<keyword evidence="12" id="KW-1185">Reference proteome</keyword>
<evidence type="ECO:0000256" key="8">
    <source>
        <dbReference type="ARBA" id="ARBA00022833"/>
    </source>
</evidence>
<dbReference type="InterPro" id="IPR044066">
    <property type="entry name" value="TRIAD_supradom"/>
</dbReference>
<dbReference type="SMART" id="SM00647">
    <property type="entry name" value="IBR"/>
    <property type="match status" value="2"/>
</dbReference>
<feature type="domain" description="RING-type" evidence="10">
    <location>
        <begin position="226"/>
        <end position="420"/>
    </location>
</feature>
<protein>
    <recommendedName>
        <fullName evidence="2">RBR-type E3 ubiquitin transferase</fullName>
        <ecNumber evidence="2">2.3.2.31</ecNumber>
    </recommendedName>
</protein>
<evidence type="ECO:0000313" key="12">
    <source>
        <dbReference type="Proteomes" id="UP000054097"/>
    </source>
</evidence>
<reference evidence="11 12" key="1">
    <citation type="submission" date="2014-04" db="EMBL/GenBank/DDBJ databases">
        <authorList>
            <consortium name="DOE Joint Genome Institute"/>
            <person name="Kuo A."/>
            <person name="Zuccaro A."/>
            <person name="Kohler A."/>
            <person name="Nagy L.G."/>
            <person name="Floudas D."/>
            <person name="Copeland A."/>
            <person name="Barry K.W."/>
            <person name="Cichocki N."/>
            <person name="Veneault-Fourrey C."/>
            <person name="LaButti K."/>
            <person name="Lindquist E.A."/>
            <person name="Lipzen A."/>
            <person name="Lundell T."/>
            <person name="Morin E."/>
            <person name="Murat C."/>
            <person name="Sun H."/>
            <person name="Tunlid A."/>
            <person name="Henrissat B."/>
            <person name="Grigoriev I.V."/>
            <person name="Hibbett D.S."/>
            <person name="Martin F."/>
            <person name="Nordberg H.P."/>
            <person name="Cantor M.N."/>
            <person name="Hua S.X."/>
        </authorList>
    </citation>
    <scope>NUCLEOTIDE SEQUENCE [LARGE SCALE GENOMIC DNA]</scope>
    <source>
        <strain evidence="11 12">MAFF 305830</strain>
    </source>
</reference>